<proteinExistence type="predicted"/>
<dbReference type="PANTHER" id="PTHR46703:SF1">
    <property type="match status" value="1"/>
</dbReference>
<dbReference type="Ensembl" id="ENSSTUT00000005524.1">
    <property type="protein sequence ID" value="ENSSTUP00000005219.1"/>
    <property type="gene ID" value="ENSSTUG00000002567.1"/>
</dbReference>
<sequence length="114" mass="13000">MELCSIYSTRMSTDWRRRSPRGIQSGNATDPGGSWREPRGELSFLVKGRVPWNQLAPREGPKPWKVLRFQQRPVSSPWPSPWPLKIRGRGCKSHAGPYPYTHQVSKGNSLVITM</sequence>
<keyword evidence="3" id="KW-1185">Reference proteome</keyword>
<dbReference type="GeneTree" id="ENSGT00980000201617"/>
<reference evidence="2" key="1">
    <citation type="submission" date="2025-08" db="UniProtKB">
        <authorList>
            <consortium name="Ensembl"/>
        </authorList>
    </citation>
    <scope>IDENTIFICATION</scope>
</reference>
<accession>A0A673VYQ2</accession>
<feature type="region of interest" description="Disordered" evidence="1">
    <location>
        <begin position="15"/>
        <end position="37"/>
    </location>
</feature>
<reference evidence="2" key="2">
    <citation type="submission" date="2025-09" db="UniProtKB">
        <authorList>
            <consortium name="Ensembl"/>
        </authorList>
    </citation>
    <scope>IDENTIFICATION</scope>
</reference>
<dbReference type="AlphaFoldDB" id="A0A673VYQ2"/>
<organism evidence="2 3">
    <name type="scientific">Salmo trutta</name>
    <name type="common">Brown trout</name>
    <dbReference type="NCBI Taxonomy" id="8032"/>
    <lineage>
        <taxon>Eukaryota</taxon>
        <taxon>Metazoa</taxon>
        <taxon>Chordata</taxon>
        <taxon>Craniata</taxon>
        <taxon>Vertebrata</taxon>
        <taxon>Euteleostomi</taxon>
        <taxon>Actinopterygii</taxon>
        <taxon>Neopterygii</taxon>
        <taxon>Teleostei</taxon>
        <taxon>Protacanthopterygii</taxon>
        <taxon>Salmoniformes</taxon>
        <taxon>Salmonidae</taxon>
        <taxon>Salmoninae</taxon>
        <taxon>Salmo</taxon>
    </lineage>
</organism>
<name>A0A673VYQ2_SALTR</name>
<protein>
    <submittedName>
        <fullName evidence="2">Uncharacterized protein</fullName>
    </submittedName>
</protein>
<evidence type="ECO:0000313" key="3">
    <source>
        <dbReference type="Proteomes" id="UP000472277"/>
    </source>
</evidence>
<evidence type="ECO:0000313" key="2">
    <source>
        <dbReference type="Ensembl" id="ENSSTUP00000005219.1"/>
    </source>
</evidence>
<evidence type="ECO:0000256" key="1">
    <source>
        <dbReference type="SAM" id="MobiDB-lite"/>
    </source>
</evidence>
<dbReference type="OMA" id="GSWREPR"/>
<dbReference type="Proteomes" id="UP000472277">
    <property type="component" value="Chromosome 10"/>
</dbReference>
<dbReference type="PANTHER" id="PTHR46703">
    <property type="match status" value="1"/>
</dbReference>
<dbReference type="InParanoid" id="A0A673VYQ2"/>